<evidence type="ECO:0000256" key="7">
    <source>
        <dbReference type="ARBA" id="ARBA00023065"/>
    </source>
</evidence>
<accession>A0AAV2I1Y5</accession>
<dbReference type="Gene3D" id="6.10.280.70">
    <property type="match status" value="1"/>
</dbReference>
<evidence type="ECO:0000256" key="5">
    <source>
        <dbReference type="ARBA" id="ARBA00022781"/>
    </source>
</evidence>
<evidence type="ECO:0000256" key="10">
    <source>
        <dbReference type="PIRNR" id="PIRNR005514"/>
    </source>
</evidence>
<evidence type="ECO:0000313" key="11">
    <source>
        <dbReference type="EMBL" id="CAL1540629.1"/>
    </source>
</evidence>
<keyword evidence="4" id="KW-0138">CF(0)</keyword>
<dbReference type="GO" id="GO:0015078">
    <property type="term" value="F:proton transmembrane transporter activity"/>
    <property type="evidence" value="ECO:0007669"/>
    <property type="project" value="InterPro"/>
</dbReference>
<dbReference type="AlphaFoldDB" id="A0AAV2I1Y5"/>
<dbReference type="GO" id="GO:0045259">
    <property type="term" value="C:proton-transporting ATP synthase complex"/>
    <property type="evidence" value="ECO:0007669"/>
    <property type="project" value="UniProtKB-KW"/>
</dbReference>
<keyword evidence="6 10" id="KW-0999">Mitochondrion inner membrane</keyword>
<evidence type="ECO:0000313" key="12">
    <source>
        <dbReference type="Proteomes" id="UP001497497"/>
    </source>
</evidence>
<evidence type="ECO:0000256" key="9">
    <source>
        <dbReference type="ARBA" id="ARBA00023136"/>
    </source>
</evidence>
<organism evidence="11 12">
    <name type="scientific">Lymnaea stagnalis</name>
    <name type="common">Great pond snail</name>
    <name type="synonym">Helix stagnalis</name>
    <dbReference type="NCBI Taxonomy" id="6523"/>
    <lineage>
        <taxon>Eukaryota</taxon>
        <taxon>Metazoa</taxon>
        <taxon>Spiralia</taxon>
        <taxon>Lophotrochozoa</taxon>
        <taxon>Mollusca</taxon>
        <taxon>Gastropoda</taxon>
        <taxon>Heterobranchia</taxon>
        <taxon>Euthyneura</taxon>
        <taxon>Panpulmonata</taxon>
        <taxon>Hygrophila</taxon>
        <taxon>Lymnaeoidea</taxon>
        <taxon>Lymnaeidae</taxon>
        <taxon>Lymnaea</taxon>
    </lineage>
</organism>
<keyword evidence="5 10" id="KW-0375">Hydrogen ion transport</keyword>
<dbReference type="PANTHER" id="PTHR12700">
    <property type="entry name" value="ATP SYNTHASE SUBUNIT D, MITOCHONDRIAL"/>
    <property type="match status" value="1"/>
</dbReference>
<comment type="subcellular location">
    <subcellularLocation>
        <location evidence="1 10">Mitochondrion inner membrane</location>
    </subcellularLocation>
</comment>
<evidence type="ECO:0000256" key="2">
    <source>
        <dbReference type="ARBA" id="ARBA00006842"/>
    </source>
</evidence>
<keyword evidence="7 10" id="KW-0406">Ion transport</keyword>
<comment type="similarity">
    <text evidence="2 10">Belongs to the ATPase d subunit family.</text>
</comment>
<dbReference type="GO" id="GO:0015986">
    <property type="term" value="P:proton motive force-driven ATP synthesis"/>
    <property type="evidence" value="ECO:0007669"/>
    <property type="project" value="UniProtKB-UniRule"/>
</dbReference>
<dbReference type="InterPro" id="IPR008689">
    <property type="entry name" value="ATP_synth_F0_dsu_mt"/>
</dbReference>
<keyword evidence="12" id="KW-1185">Reference proteome</keyword>
<evidence type="ECO:0000256" key="6">
    <source>
        <dbReference type="ARBA" id="ARBA00022792"/>
    </source>
</evidence>
<proteinExistence type="inferred from homology"/>
<dbReference type="Pfam" id="PF05873">
    <property type="entry name" value="Mt_ATP-synt_D"/>
    <property type="match status" value="1"/>
</dbReference>
<keyword evidence="9 10" id="KW-0472">Membrane</keyword>
<comment type="caution">
    <text evidence="11">The sequence shown here is derived from an EMBL/GenBank/DDBJ whole genome shotgun (WGS) entry which is preliminary data.</text>
</comment>
<comment type="function">
    <text evidence="10">Mitochondrial membrane ATP synthase (F(1)F(0) ATP synthase or Complex V) produces ATP from ADP in the presence of a proton gradient across the membrane which is generated by electron transport complexes of the respiratory chain. F-type ATPases consist of two structural domains, F(1) - containing the extramembraneous catalytic core, and F(0) - containing the membrane proton channel, linked together by a central stalk and a peripheral stalk. During catalysis, ATP synthesis in the catalytic domain of F(1) is coupled via a rotary mechanism of the central stalk subunits to proton translocation.</text>
</comment>
<evidence type="ECO:0000256" key="4">
    <source>
        <dbReference type="ARBA" id="ARBA00022547"/>
    </source>
</evidence>
<dbReference type="InterPro" id="IPR036228">
    <property type="entry name" value="ATP_synth_F0_dsu_sf_mt"/>
</dbReference>
<protein>
    <recommendedName>
        <fullName evidence="10">ATP synthase subunit d, mitochondrial</fullName>
    </recommendedName>
</protein>
<evidence type="ECO:0000256" key="1">
    <source>
        <dbReference type="ARBA" id="ARBA00004273"/>
    </source>
</evidence>
<dbReference type="Proteomes" id="UP001497497">
    <property type="component" value="Unassembled WGS sequence"/>
</dbReference>
<dbReference type="PIRSF" id="PIRSF005514">
    <property type="entry name" value="ATPase_F0_D_mt"/>
    <property type="match status" value="1"/>
</dbReference>
<dbReference type="GO" id="GO:0005743">
    <property type="term" value="C:mitochondrial inner membrane"/>
    <property type="evidence" value="ECO:0007669"/>
    <property type="project" value="UniProtKB-SubCell"/>
</dbReference>
<evidence type="ECO:0000256" key="8">
    <source>
        <dbReference type="ARBA" id="ARBA00023128"/>
    </source>
</evidence>
<sequence>MASGAVKRLSTSAVDWARFATVIPKAQIDTMRIIKGKHDNFLNKVYTLPENLPKIDFAAYKTRLPDPTMADRFQKAYESLSIPYPKDKDNLLQKVEDDYKELDKRVQNFVAEVNNDIAESKKFIDKINTLPKFEEMTEEMYSYYFPETQMDPERPTFWPHVEEEQPYNPNYKYIN</sequence>
<keyword evidence="8 10" id="KW-0496">Mitochondrion</keyword>
<dbReference type="EMBL" id="CAXITT010000390">
    <property type="protein sequence ID" value="CAL1540629.1"/>
    <property type="molecule type" value="Genomic_DNA"/>
</dbReference>
<evidence type="ECO:0000256" key="3">
    <source>
        <dbReference type="ARBA" id="ARBA00022448"/>
    </source>
</evidence>
<gene>
    <name evidence="11" type="ORF">GSLYS_00014278001</name>
</gene>
<keyword evidence="3 10" id="KW-0813">Transport</keyword>
<name>A0AAV2I1Y5_LYMST</name>
<dbReference type="SUPFAM" id="SSF161065">
    <property type="entry name" value="ATP synthase D chain-like"/>
    <property type="match status" value="1"/>
</dbReference>
<reference evidence="11 12" key="1">
    <citation type="submission" date="2024-04" db="EMBL/GenBank/DDBJ databases">
        <authorList>
            <consortium name="Genoscope - CEA"/>
            <person name="William W."/>
        </authorList>
    </citation>
    <scope>NUCLEOTIDE SEQUENCE [LARGE SCALE GENOMIC DNA]</scope>
</reference>